<proteinExistence type="predicted"/>
<evidence type="ECO:0000313" key="5">
    <source>
        <dbReference type="Proteomes" id="UP000278475"/>
    </source>
</evidence>
<evidence type="ECO:0000313" key="2">
    <source>
        <dbReference type="EMBL" id="RLE49230.1"/>
    </source>
</evidence>
<evidence type="ECO:0000313" key="4">
    <source>
        <dbReference type="Proteomes" id="UP000272051"/>
    </source>
</evidence>
<sequence>MSSVTYSESIILIASIIVASLFAGIVLSSMGMIESAYTSISQSERTTLTTKIKVIFADQLDSTTVYVYVKNIGKTVITSVDKVDIYFGKYGSAQYIPYNSSSYPTWNYTLLNNNIWGPNDTIRITVYSSTTLDEGIYVVKVVTPNGVEDEYVFSI</sequence>
<keyword evidence="1" id="KW-1133">Transmembrane helix</keyword>
<dbReference type="EMBL" id="QMQV01000046">
    <property type="protein sequence ID" value="RLE49230.1"/>
    <property type="molecule type" value="Genomic_DNA"/>
</dbReference>
<organism evidence="3 4">
    <name type="scientific">Thermoproteota archaeon</name>
    <dbReference type="NCBI Taxonomy" id="2056631"/>
    <lineage>
        <taxon>Archaea</taxon>
        <taxon>Thermoproteota</taxon>
    </lineage>
</organism>
<name>A0A497EWX5_9CREN</name>
<dbReference type="EMBL" id="QMQX01000096">
    <property type="protein sequence ID" value="RLE51609.1"/>
    <property type="molecule type" value="Genomic_DNA"/>
</dbReference>
<dbReference type="Pfam" id="PF01917">
    <property type="entry name" value="Flagellin_arch-type"/>
    <property type="match status" value="1"/>
</dbReference>
<dbReference type="InterPro" id="IPR002774">
    <property type="entry name" value="Flagellin_arc-type"/>
</dbReference>
<gene>
    <name evidence="2" type="ORF">DRJ31_05665</name>
    <name evidence="3" type="ORF">DRJ33_05535</name>
</gene>
<reference evidence="4 5" key="1">
    <citation type="submission" date="2018-06" db="EMBL/GenBank/DDBJ databases">
        <title>Extensive metabolic versatility and redundancy in microbially diverse, dynamic hydrothermal sediments.</title>
        <authorList>
            <person name="Dombrowski N."/>
            <person name="Teske A."/>
            <person name="Baker B.J."/>
        </authorList>
    </citation>
    <scope>NUCLEOTIDE SEQUENCE [LARGE SCALE GENOMIC DNA]</scope>
    <source>
        <strain evidence="3">B34_G17</strain>
        <strain evidence="2">B66_G16</strain>
    </source>
</reference>
<evidence type="ECO:0008006" key="6">
    <source>
        <dbReference type="Google" id="ProtNLM"/>
    </source>
</evidence>
<protein>
    <recommendedName>
        <fullName evidence="6">Flagellar protein G</fullName>
    </recommendedName>
</protein>
<comment type="caution">
    <text evidence="3">The sequence shown here is derived from an EMBL/GenBank/DDBJ whole genome shotgun (WGS) entry which is preliminary data.</text>
</comment>
<feature type="transmembrane region" description="Helical" evidence="1">
    <location>
        <begin position="6"/>
        <end position="27"/>
    </location>
</feature>
<keyword evidence="1" id="KW-0812">Transmembrane</keyword>
<keyword evidence="1" id="KW-0472">Membrane</keyword>
<dbReference type="Proteomes" id="UP000278475">
    <property type="component" value="Unassembled WGS sequence"/>
</dbReference>
<dbReference type="GO" id="GO:0005198">
    <property type="term" value="F:structural molecule activity"/>
    <property type="evidence" value="ECO:0007669"/>
    <property type="project" value="InterPro"/>
</dbReference>
<accession>A0A497EWX5</accession>
<evidence type="ECO:0000256" key="1">
    <source>
        <dbReference type="SAM" id="Phobius"/>
    </source>
</evidence>
<evidence type="ECO:0000313" key="3">
    <source>
        <dbReference type="EMBL" id="RLE51609.1"/>
    </source>
</evidence>
<dbReference type="Proteomes" id="UP000272051">
    <property type="component" value="Unassembled WGS sequence"/>
</dbReference>
<dbReference type="GO" id="GO:0097588">
    <property type="term" value="P:archaeal or bacterial-type flagellum-dependent cell motility"/>
    <property type="evidence" value="ECO:0007669"/>
    <property type="project" value="InterPro"/>
</dbReference>
<dbReference type="AlphaFoldDB" id="A0A497EWX5"/>